<keyword evidence="4" id="KW-1185">Reference proteome</keyword>
<evidence type="ECO:0000313" key="3">
    <source>
        <dbReference type="Ensembl" id="ENSCVAP00000026924.1"/>
    </source>
</evidence>
<dbReference type="InterPro" id="IPR001304">
    <property type="entry name" value="C-type_lectin-like"/>
</dbReference>
<keyword evidence="1" id="KW-1015">Disulfide bond</keyword>
<dbReference type="Proteomes" id="UP000265020">
    <property type="component" value="Unassembled WGS sequence"/>
</dbReference>
<accession>A0A3Q2E662</accession>
<dbReference type="SUPFAM" id="SSF56436">
    <property type="entry name" value="C-type lectin-like"/>
    <property type="match status" value="1"/>
</dbReference>
<feature type="domain" description="C-type lectin" evidence="2">
    <location>
        <begin position="6"/>
        <end position="60"/>
    </location>
</feature>
<organism evidence="3 4">
    <name type="scientific">Cyprinodon variegatus</name>
    <name type="common">Sheepshead minnow</name>
    <dbReference type="NCBI Taxonomy" id="28743"/>
    <lineage>
        <taxon>Eukaryota</taxon>
        <taxon>Metazoa</taxon>
        <taxon>Chordata</taxon>
        <taxon>Craniata</taxon>
        <taxon>Vertebrata</taxon>
        <taxon>Euteleostomi</taxon>
        <taxon>Actinopterygii</taxon>
        <taxon>Neopterygii</taxon>
        <taxon>Teleostei</taxon>
        <taxon>Neoteleostei</taxon>
        <taxon>Acanthomorphata</taxon>
        <taxon>Ovalentaria</taxon>
        <taxon>Atherinomorphae</taxon>
        <taxon>Cyprinodontiformes</taxon>
        <taxon>Cyprinodontidae</taxon>
        <taxon>Cyprinodon</taxon>
    </lineage>
</organism>
<dbReference type="InterPro" id="IPR016187">
    <property type="entry name" value="CTDL_fold"/>
</dbReference>
<proteinExistence type="predicted"/>
<dbReference type="Pfam" id="PF00059">
    <property type="entry name" value="Lectin_C"/>
    <property type="match status" value="1"/>
</dbReference>
<reference evidence="3" key="2">
    <citation type="submission" date="2025-09" db="UniProtKB">
        <authorList>
            <consortium name="Ensembl"/>
        </authorList>
    </citation>
    <scope>IDENTIFICATION</scope>
</reference>
<dbReference type="AlphaFoldDB" id="A0A3Q2E662"/>
<sequence>MLDTLWNDSIVFKYSRFWMEGEPNNGHGDREWGEEDCAHVHAQLQWNDLSCAASLQWICNLQDVKVQVCTCSGV</sequence>
<reference evidence="3" key="1">
    <citation type="submission" date="2025-08" db="UniProtKB">
        <authorList>
            <consortium name="Ensembl"/>
        </authorList>
    </citation>
    <scope>IDENTIFICATION</scope>
</reference>
<dbReference type="InterPro" id="IPR016186">
    <property type="entry name" value="C-type_lectin-like/link_sf"/>
</dbReference>
<protein>
    <recommendedName>
        <fullName evidence="2">C-type lectin domain-containing protein</fullName>
    </recommendedName>
</protein>
<evidence type="ECO:0000313" key="4">
    <source>
        <dbReference type="Proteomes" id="UP000265020"/>
    </source>
</evidence>
<dbReference type="Gene3D" id="3.10.100.10">
    <property type="entry name" value="Mannose-Binding Protein A, subunit A"/>
    <property type="match status" value="1"/>
</dbReference>
<name>A0A3Q2E662_CYPVA</name>
<dbReference type="PROSITE" id="PS50041">
    <property type="entry name" value="C_TYPE_LECTIN_2"/>
    <property type="match status" value="1"/>
</dbReference>
<evidence type="ECO:0000256" key="1">
    <source>
        <dbReference type="ARBA" id="ARBA00023157"/>
    </source>
</evidence>
<dbReference type="InterPro" id="IPR018378">
    <property type="entry name" value="C-type_lectin_CS"/>
</dbReference>
<dbReference type="Ensembl" id="ENSCVAT00000017461.1">
    <property type="protein sequence ID" value="ENSCVAP00000026924.1"/>
    <property type="gene ID" value="ENSCVAG00000012858.1"/>
</dbReference>
<evidence type="ECO:0000259" key="2">
    <source>
        <dbReference type="PROSITE" id="PS50041"/>
    </source>
</evidence>
<dbReference type="PROSITE" id="PS00615">
    <property type="entry name" value="C_TYPE_LECTIN_1"/>
    <property type="match status" value="1"/>
</dbReference>